<protein>
    <submittedName>
        <fullName evidence="2">Uncharacterized protein</fullName>
    </submittedName>
</protein>
<sequence length="167" mass="17719">MDLETWRKSDGGFGDGPMARSFGTASGLPVGQQTASPSVASTAPTYPFSRRRQPPAGLPEQAPCRPQSPPPSRHHHACSRRNPDRSGPRRESPPLVCRLVSPPFRVGVAFSLADDDERGLTGWPARWRAPGTASPDPDPSLSRPPVAARQVSIGSAAAATCPTTTYI</sequence>
<reference evidence="2 3" key="1">
    <citation type="submission" date="2019-11" db="EMBL/GenBank/DDBJ databases">
        <title>Whole genome sequence of Oryza granulata.</title>
        <authorList>
            <person name="Li W."/>
        </authorList>
    </citation>
    <scope>NUCLEOTIDE SEQUENCE [LARGE SCALE GENOMIC DNA]</scope>
    <source>
        <strain evidence="3">cv. Menghai</strain>
        <tissue evidence="2">Leaf</tissue>
    </source>
</reference>
<evidence type="ECO:0000313" key="2">
    <source>
        <dbReference type="EMBL" id="KAF0935301.1"/>
    </source>
</evidence>
<feature type="compositionally biased region" description="Basic and acidic residues" evidence="1">
    <location>
        <begin position="81"/>
        <end position="92"/>
    </location>
</feature>
<gene>
    <name evidence="2" type="ORF">E2562_032015</name>
</gene>
<dbReference type="Proteomes" id="UP000479710">
    <property type="component" value="Unassembled WGS sequence"/>
</dbReference>
<dbReference type="EMBL" id="SPHZ02000001">
    <property type="protein sequence ID" value="KAF0935301.1"/>
    <property type="molecule type" value="Genomic_DNA"/>
</dbReference>
<proteinExistence type="predicted"/>
<feature type="compositionally biased region" description="Polar residues" evidence="1">
    <location>
        <begin position="31"/>
        <end position="44"/>
    </location>
</feature>
<accession>A0A6G1FEK5</accession>
<feature type="compositionally biased region" description="Basic and acidic residues" evidence="1">
    <location>
        <begin position="1"/>
        <end position="10"/>
    </location>
</feature>
<feature type="region of interest" description="Disordered" evidence="1">
    <location>
        <begin position="117"/>
        <end position="146"/>
    </location>
</feature>
<evidence type="ECO:0000256" key="1">
    <source>
        <dbReference type="SAM" id="MobiDB-lite"/>
    </source>
</evidence>
<name>A0A6G1FEK5_9ORYZ</name>
<feature type="region of interest" description="Disordered" evidence="1">
    <location>
        <begin position="1"/>
        <end position="97"/>
    </location>
</feature>
<keyword evidence="3" id="KW-1185">Reference proteome</keyword>
<comment type="caution">
    <text evidence="2">The sequence shown here is derived from an EMBL/GenBank/DDBJ whole genome shotgun (WGS) entry which is preliminary data.</text>
</comment>
<organism evidence="2 3">
    <name type="scientific">Oryza meyeriana var. granulata</name>
    <dbReference type="NCBI Taxonomy" id="110450"/>
    <lineage>
        <taxon>Eukaryota</taxon>
        <taxon>Viridiplantae</taxon>
        <taxon>Streptophyta</taxon>
        <taxon>Embryophyta</taxon>
        <taxon>Tracheophyta</taxon>
        <taxon>Spermatophyta</taxon>
        <taxon>Magnoliopsida</taxon>
        <taxon>Liliopsida</taxon>
        <taxon>Poales</taxon>
        <taxon>Poaceae</taxon>
        <taxon>BOP clade</taxon>
        <taxon>Oryzoideae</taxon>
        <taxon>Oryzeae</taxon>
        <taxon>Oryzinae</taxon>
        <taxon>Oryza</taxon>
        <taxon>Oryza meyeriana</taxon>
    </lineage>
</organism>
<dbReference type="AlphaFoldDB" id="A0A6G1FEK5"/>
<evidence type="ECO:0000313" key="3">
    <source>
        <dbReference type="Proteomes" id="UP000479710"/>
    </source>
</evidence>